<name>A0A9D1H3L0_9FIRM</name>
<organism evidence="1 2">
    <name type="scientific">Candidatus Ornithomonoglobus intestinigallinarum</name>
    <dbReference type="NCBI Taxonomy" id="2840894"/>
    <lineage>
        <taxon>Bacteria</taxon>
        <taxon>Bacillati</taxon>
        <taxon>Bacillota</taxon>
        <taxon>Clostridia</taxon>
        <taxon>Candidatus Ornithomonoglobus</taxon>
    </lineage>
</organism>
<comment type="caution">
    <text evidence="1">The sequence shown here is derived from an EMBL/GenBank/DDBJ whole genome shotgun (WGS) entry which is preliminary data.</text>
</comment>
<proteinExistence type="predicted"/>
<reference evidence="1" key="1">
    <citation type="submission" date="2020-10" db="EMBL/GenBank/DDBJ databases">
        <authorList>
            <person name="Gilroy R."/>
        </authorList>
    </citation>
    <scope>NUCLEOTIDE SEQUENCE</scope>
    <source>
        <strain evidence="1">CHK181-108</strain>
    </source>
</reference>
<dbReference type="Proteomes" id="UP000824165">
    <property type="component" value="Unassembled WGS sequence"/>
</dbReference>
<dbReference type="AlphaFoldDB" id="A0A9D1H3L0"/>
<accession>A0A9D1H3L0</accession>
<gene>
    <name evidence="1" type="ORF">IAA60_03090</name>
</gene>
<evidence type="ECO:0000313" key="2">
    <source>
        <dbReference type="Proteomes" id="UP000824165"/>
    </source>
</evidence>
<sequence>MPKLENDYEKDEINRLLLQSLQEAHEKKPDDIMTRIYLRKFNGLKTTFAREVDAMIEEELEPYCESTENPDYLEFEDHTDELRAEYENNSIDCIKLPDGRTVSICNNFVRSRFVIHDGKVFERNSGPLKCDRRTKKAKKMTAIPNYPYKKLYKTFDAFAETERYMDYSEEFGGYGYLYNPNAFWDWYQIGGRWPNLFLVEDSCEECTEGEYSRACQGHKPISPQGYKWVCAARKRDIAWQTMQDWKIKTESERYELYKKIFETGEIPDGCVCKITEKGVVDFTSFLYVKDESLEEYLTRRGFLSQYEYPNIAYAFLKDGEYYSQDQCIRNQTTGEEKAEWHKIIDGYIRAIPDDTVIVGVDCHI</sequence>
<dbReference type="EMBL" id="DVLU01000028">
    <property type="protein sequence ID" value="HIT84874.1"/>
    <property type="molecule type" value="Genomic_DNA"/>
</dbReference>
<protein>
    <submittedName>
        <fullName evidence="1">Uncharacterized protein</fullName>
    </submittedName>
</protein>
<evidence type="ECO:0000313" key="1">
    <source>
        <dbReference type="EMBL" id="HIT84874.1"/>
    </source>
</evidence>
<reference evidence="1" key="2">
    <citation type="journal article" date="2021" name="PeerJ">
        <title>Extensive microbial diversity within the chicken gut microbiome revealed by metagenomics and culture.</title>
        <authorList>
            <person name="Gilroy R."/>
            <person name="Ravi A."/>
            <person name="Getino M."/>
            <person name="Pursley I."/>
            <person name="Horton D.L."/>
            <person name="Alikhan N.F."/>
            <person name="Baker D."/>
            <person name="Gharbi K."/>
            <person name="Hall N."/>
            <person name="Watson M."/>
            <person name="Adriaenssens E.M."/>
            <person name="Foster-Nyarko E."/>
            <person name="Jarju S."/>
            <person name="Secka A."/>
            <person name="Antonio M."/>
            <person name="Oren A."/>
            <person name="Chaudhuri R.R."/>
            <person name="La Ragione R."/>
            <person name="Hildebrand F."/>
            <person name="Pallen M.J."/>
        </authorList>
    </citation>
    <scope>NUCLEOTIDE SEQUENCE</scope>
    <source>
        <strain evidence="1">CHK181-108</strain>
    </source>
</reference>